<dbReference type="WBParaSite" id="SRAE_2000522700.1">
    <property type="protein sequence ID" value="SRAE_2000522700.1"/>
    <property type="gene ID" value="WBGene00265487"/>
</dbReference>
<dbReference type="InterPro" id="IPR036084">
    <property type="entry name" value="Ser_inhib-like_sf"/>
</dbReference>
<feature type="domain" description="TIL" evidence="5">
    <location>
        <begin position="83"/>
        <end position="139"/>
    </location>
</feature>
<dbReference type="OrthoDB" id="5912264at2759"/>
<dbReference type="OMA" id="NQCIPED"/>
<feature type="chain" id="PRO_5015031504" evidence="4">
    <location>
        <begin position="20"/>
        <end position="221"/>
    </location>
</feature>
<dbReference type="AlphaFoldDB" id="A0A090N0F6"/>
<keyword evidence="7" id="KW-1185">Reference proteome</keyword>
<feature type="domain" description="TIL" evidence="5">
    <location>
        <begin position="25"/>
        <end position="79"/>
    </location>
</feature>
<reference evidence="6 7" key="1">
    <citation type="submission" date="2014-09" db="EMBL/GenBank/DDBJ databases">
        <authorList>
            <person name="Martin A.A."/>
        </authorList>
    </citation>
    <scope>NUCLEOTIDE SEQUENCE</scope>
    <source>
        <strain evidence="7">ED321</strain>
        <strain evidence="6">ED321 Heterogonic</strain>
    </source>
</reference>
<reference evidence="8" key="2">
    <citation type="submission" date="2020-12" db="UniProtKB">
        <authorList>
            <consortium name="WormBaseParasite"/>
        </authorList>
    </citation>
    <scope>IDENTIFICATION</scope>
</reference>
<feature type="signal peptide" evidence="4">
    <location>
        <begin position="1"/>
        <end position="19"/>
    </location>
</feature>
<dbReference type="WormBase" id="SRAE_2000522700">
    <property type="protein sequence ID" value="SRP00526"/>
    <property type="gene ID" value="WBGene00265487"/>
</dbReference>
<evidence type="ECO:0000256" key="1">
    <source>
        <dbReference type="ARBA" id="ARBA00022690"/>
    </source>
</evidence>
<evidence type="ECO:0000256" key="2">
    <source>
        <dbReference type="ARBA" id="ARBA00022900"/>
    </source>
</evidence>
<keyword evidence="1" id="KW-0646">Protease inhibitor</keyword>
<evidence type="ECO:0000256" key="3">
    <source>
        <dbReference type="ARBA" id="ARBA00023157"/>
    </source>
</evidence>
<protein>
    <submittedName>
        <fullName evidence="6 8">Trypsin Inhibitor-like, cysteine rich domain-containing protein</fullName>
    </submittedName>
</protein>
<dbReference type="CTD" id="36382980"/>
<dbReference type="GO" id="GO:0004867">
    <property type="term" value="F:serine-type endopeptidase inhibitor activity"/>
    <property type="evidence" value="ECO:0007669"/>
    <property type="project" value="UniProtKB-KW"/>
</dbReference>
<evidence type="ECO:0000259" key="5">
    <source>
        <dbReference type="Pfam" id="PF01826"/>
    </source>
</evidence>
<dbReference type="InterPro" id="IPR002919">
    <property type="entry name" value="TIL_dom"/>
</dbReference>
<evidence type="ECO:0000313" key="9">
    <source>
        <dbReference type="WormBase" id="SRAE_2000522700"/>
    </source>
</evidence>
<evidence type="ECO:0000313" key="7">
    <source>
        <dbReference type="Proteomes" id="UP000035682"/>
    </source>
</evidence>
<organism evidence="6">
    <name type="scientific">Strongyloides ratti</name>
    <name type="common">Parasitic roundworm</name>
    <dbReference type="NCBI Taxonomy" id="34506"/>
    <lineage>
        <taxon>Eukaryota</taxon>
        <taxon>Metazoa</taxon>
        <taxon>Ecdysozoa</taxon>
        <taxon>Nematoda</taxon>
        <taxon>Chromadorea</taxon>
        <taxon>Rhabditida</taxon>
        <taxon>Tylenchina</taxon>
        <taxon>Panagrolaimomorpha</taxon>
        <taxon>Strongyloidoidea</taxon>
        <taxon>Strongyloididae</taxon>
        <taxon>Strongyloides</taxon>
    </lineage>
</organism>
<accession>A0A090N0F6</accession>
<proteinExistence type="predicted"/>
<dbReference type="PANTHER" id="PTHR23259">
    <property type="entry name" value="RIDDLE"/>
    <property type="match status" value="1"/>
</dbReference>
<dbReference type="Pfam" id="PF01826">
    <property type="entry name" value="TIL"/>
    <property type="match status" value="2"/>
</dbReference>
<keyword evidence="2" id="KW-0722">Serine protease inhibitor</keyword>
<dbReference type="RefSeq" id="XP_024509799.1">
    <property type="nucleotide sequence ID" value="XM_024644216.1"/>
</dbReference>
<evidence type="ECO:0000256" key="4">
    <source>
        <dbReference type="SAM" id="SignalP"/>
    </source>
</evidence>
<dbReference type="PANTHER" id="PTHR23259:SF70">
    <property type="entry name" value="ACCESSORY GLAND PROTEIN ACP62F-RELATED"/>
    <property type="match status" value="1"/>
</dbReference>
<keyword evidence="4" id="KW-0732">Signal</keyword>
<dbReference type="CDD" id="cd19941">
    <property type="entry name" value="TIL"/>
    <property type="match status" value="2"/>
</dbReference>
<gene>
    <name evidence="6 8 9" type="ORF">SRAE_2000522700</name>
</gene>
<dbReference type="Gene3D" id="2.10.25.10">
    <property type="entry name" value="Laminin"/>
    <property type="match status" value="3"/>
</dbReference>
<dbReference type="SUPFAM" id="SSF57567">
    <property type="entry name" value="Serine protease inhibitors"/>
    <property type="match status" value="2"/>
</dbReference>
<sequence>MYIFLLYFFLSFILKESQERISKKCPNNLKFFECGTNCPRKCEDGTRRKRCNRACAINVCQCTGGLVLHNNKCIPLSECPNICDKNSTFTTCGSACPERCSDKENETKICTDQCISDVCECKPGYVLDDREKCIKRKDCPQQKTTTTTRKPTTTTVKKPKCGKNMYFSDCPTPKEKNCLSSSKTNKCGKPRCICKKSHTKIGSKCITKSLCKKILELISQE</sequence>
<dbReference type="InterPro" id="IPR051368">
    <property type="entry name" value="SerProtInhib-TIL_Domain"/>
</dbReference>
<dbReference type="EMBL" id="LN609529">
    <property type="protein sequence ID" value="CEF70602.1"/>
    <property type="molecule type" value="Genomic_DNA"/>
</dbReference>
<evidence type="ECO:0000313" key="8">
    <source>
        <dbReference type="WBParaSite" id="SRAE_2000522700.1"/>
    </source>
</evidence>
<keyword evidence="3" id="KW-1015">Disulfide bond</keyword>
<evidence type="ECO:0000313" key="6">
    <source>
        <dbReference type="EMBL" id="CEF70602.1"/>
    </source>
</evidence>
<dbReference type="GeneID" id="36382980"/>
<dbReference type="Proteomes" id="UP000035682">
    <property type="component" value="Unplaced"/>
</dbReference>
<name>A0A090N0F6_STRRB</name>